<protein>
    <submittedName>
        <fullName evidence="1">Uncharacterized protein</fullName>
    </submittedName>
</protein>
<reference evidence="1 2" key="1">
    <citation type="submission" date="2016-10" db="EMBL/GenBank/DDBJ databases">
        <title>Comparative genome analysis of multiple Pseudomonas spp. focuses on biocontrol and plant growth promoting traits.</title>
        <authorList>
            <person name="Tao X.-Y."/>
            <person name="Taylor C.G."/>
        </authorList>
    </citation>
    <scope>NUCLEOTIDE SEQUENCE [LARGE SCALE GENOMIC DNA]</scope>
    <source>
        <strain evidence="1 2">94G2</strain>
    </source>
</reference>
<dbReference type="Proteomes" id="UP000283260">
    <property type="component" value="Unassembled WGS sequence"/>
</dbReference>
<proteinExistence type="predicted"/>
<name>A0A423J4V8_9PSED</name>
<dbReference type="EMBL" id="MOBL01000014">
    <property type="protein sequence ID" value="RON32694.1"/>
    <property type="molecule type" value="Genomic_DNA"/>
</dbReference>
<evidence type="ECO:0000313" key="1">
    <source>
        <dbReference type="EMBL" id="RON32694.1"/>
    </source>
</evidence>
<accession>A0A423J4V8</accession>
<sequence>MARSLEKNVGNAAGAAKGLYAMFRTRRGQRKSGGRLAGEHAWLFHGMLLTQPAVNKVITQDISYPTSNRMSDVLAMR</sequence>
<gene>
    <name evidence="1" type="ORF">BK661_14490</name>
</gene>
<comment type="caution">
    <text evidence="1">The sequence shown here is derived from an EMBL/GenBank/DDBJ whole genome shotgun (WGS) entry which is preliminary data.</text>
</comment>
<organism evidence="1 2">
    <name type="scientific">Pseudomonas frederiksbergensis</name>
    <dbReference type="NCBI Taxonomy" id="104087"/>
    <lineage>
        <taxon>Bacteria</taxon>
        <taxon>Pseudomonadati</taxon>
        <taxon>Pseudomonadota</taxon>
        <taxon>Gammaproteobacteria</taxon>
        <taxon>Pseudomonadales</taxon>
        <taxon>Pseudomonadaceae</taxon>
        <taxon>Pseudomonas</taxon>
    </lineage>
</organism>
<dbReference type="AlphaFoldDB" id="A0A423J4V8"/>
<evidence type="ECO:0000313" key="2">
    <source>
        <dbReference type="Proteomes" id="UP000283260"/>
    </source>
</evidence>